<evidence type="ECO:0000256" key="4">
    <source>
        <dbReference type="ARBA" id="ARBA00022857"/>
    </source>
</evidence>
<dbReference type="SUPFAM" id="SSF51735">
    <property type="entry name" value="NAD(P)-binding Rossmann-fold domains"/>
    <property type="match status" value="1"/>
</dbReference>
<accession>A0A154L8W2</accession>
<feature type="domain" description="Glycerol-3-phosphate dehydrogenase NAD-dependent N-terminal" evidence="19">
    <location>
        <begin position="6"/>
        <end position="158"/>
    </location>
</feature>
<evidence type="ECO:0000256" key="14">
    <source>
        <dbReference type="HAMAP-Rule" id="MF_00394"/>
    </source>
</evidence>
<dbReference type="AlphaFoldDB" id="A0A154L8W2"/>
<keyword evidence="14" id="KW-0963">Cytoplasm</keyword>
<evidence type="ECO:0000256" key="7">
    <source>
        <dbReference type="ARBA" id="ARBA00023098"/>
    </source>
</evidence>
<reference evidence="21 22" key="1">
    <citation type="submission" date="2015-12" db="EMBL/GenBank/DDBJ databases">
        <title>Genome sequence of Thalassospira lucentensis MCCC 1A02072.</title>
        <authorList>
            <person name="Lu L."/>
            <person name="Lai Q."/>
            <person name="Shao Z."/>
            <person name="Qian P."/>
        </authorList>
    </citation>
    <scope>NUCLEOTIDE SEQUENCE [LARGE SCALE GENOMIC DNA]</scope>
    <source>
        <strain evidence="21 22">MCCC 1A02072</strain>
    </source>
</reference>
<keyword evidence="3 14" id="KW-0547">Nucleotide-binding</keyword>
<feature type="binding site" evidence="14">
    <location>
        <position position="254"/>
    </location>
    <ligand>
        <name>sn-glycerol 3-phosphate</name>
        <dbReference type="ChEBI" id="CHEBI:57597"/>
    </ligand>
</feature>
<proteinExistence type="inferred from homology"/>
<keyword evidence="5 14" id="KW-0560">Oxidoreductase</keyword>
<feature type="binding site" evidence="14">
    <location>
        <position position="243"/>
    </location>
    <ligand>
        <name>sn-glycerol 3-phosphate</name>
        <dbReference type="ChEBI" id="CHEBI:57597"/>
    </ligand>
</feature>
<keyword evidence="2 14" id="KW-0444">Lipid biosynthesis</keyword>
<feature type="domain" description="Glycerol-3-phosphate dehydrogenase NAD-dependent C-terminal" evidence="20">
    <location>
        <begin position="179"/>
        <end position="319"/>
    </location>
</feature>
<evidence type="ECO:0000256" key="11">
    <source>
        <dbReference type="ARBA" id="ARBA00066687"/>
    </source>
</evidence>
<dbReference type="NCBIfam" id="NF000940">
    <property type="entry name" value="PRK00094.1-2"/>
    <property type="match status" value="1"/>
</dbReference>
<dbReference type="PRINTS" id="PR00077">
    <property type="entry name" value="GPDHDRGNASE"/>
</dbReference>
<dbReference type="RefSeq" id="WP_062950424.1">
    <property type="nucleotide sequence ID" value="NZ_LPVY01000005.1"/>
</dbReference>
<evidence type="ECO:0000259" key="19">
    <source>
        <dbReference type="Pfam" id="PF01210"/>
    </source>
</evidence>
<dbReference type="InterPro" id="IPR036291">
    <property type="entry name" value="NAD(P)-bd_dom_sf"/>
</dbReference>
<keyword evidence="21" id="KW-0012">Acyltransferase</keyword>
<dbReference type="FunFam" id="3.40.50.720:FF:000019">
    <property type="entry name" value="Glycerol-3-phosphate dehydrogenase [NAD(P)+]"/>
    <property type="match status" value="1"/>
</dbReference>
<keyword evidence="21" id="KW-0808">Transferase</keyword>
<dbReference type="GO" id="GO:0016746">
    <property type="term" value="F:acyltransferase activity"/>
    <property type="evidence" value="ECO:0007669"/>
    <property type="project" value="UniProtKB-KW"/>
</dbReference>
<evidence type="ECO:0000256" key="18">
    <source>
        <dbReference type="RuleBase" id="RU000437"/>
    </source>
</evidence>
<evidence type="ECO:0000256" key="8">
    <source>
        <dbReference type="ARBA" id="ARBA00023209"/>
    </source>
</evidence>
<dbReference type="GO" id="GO:0006650">
    <property type="term" value="P:glycerophospholipid metabolic process"/>
    <property type="evidence" value="ECO:0007669"/>
    <property type="project" value="UniProtKB-UniRule"/>
</dbReference>
<feature type="binding site" evidence="14">
    <location>
        <position position="278"/>
    </location>
    <ligand>
        <name>NADPH</name>
        <dbReference type="ChEBI" id="CHEBI:57783"/>
    </ligand>
</feature>
<feature type="binding site" evidence="14">
    <location>
        <position position="255"/>
    </location>
    <ligand>
        <name>sn-glycerol 3-phosphate</name>
        <dbReference type="ChEBI" id="CHEBI:57597"/>
    </ligand>
</feature>
<comment type="caution">
    <text evidence="14">Lacks conserved residue(s) required for the propagation of feature annotation.</text>
</comment>
<feature type="binding site" evidence="14">
    <location>
        <position position="34"/>
    </location>
    <ligand>
        <name>NADPH</name>
        <dbReference type="ChEBI" id="CHEBI:57783"/>
    </ligand>
</feature>
<feature type="binding site" evidence="14">
    <location>
        <position position="14"/>
    </location>
    <ligand>
        <name>NADPH</name>
        <dbReference type="ChEBI" id="CHEBI:57783"/>
    </ligand>
</feature>
<dbReference type="FunFam" id="1.10.1040.10:FF:000001">
    <property type="entry name" value="Glycerol-3-phosphate dehydrogenase [NAD(P)+]"/>
    <property type="match status" value="1"/>
</dbReference>
<dbReference type="InterPro" id="IPR011128">
    <property type="entry name" value="G3P_DH_NAD-dep_N"/>
</dbReference>
<sequence>MSDKRITVVGGGAWGTALAIQAVRAGADVELVLRDLALAERIDTSGENDVYLPGIKLPEALRATVAIDGLRESNAVLLVTPAQHLRSTLSKLAPHWPETLPAIICAKGIEKKTGALMAQVVNETLGDVPVAVLSGPTFAQEVAKGLPAAITLACSDRNLGKDLVELIGTSAFRPYFSTDVVGVEVAGAIKNVLAIASGVVAGLELGDNARAALITRGLAEMSRLAVAMGGRIETMMGLAGLGDLTLTCTGTLSRNYTFGFALGQGSKAEDILAERRSVTEGVHTAASITAVASKYGIEMPICSAVDQVANHDADLRSTINALLQRPFRDELETGK</sequence>
<gene>
    <name evidence="14" type="primary">gpsA</name>
    <name evidence="21" type="ORF">AUP42_15735</name>
</gene>
<feature type="binding site" evidence="14">
    <location>
        <position position="139"/>
    </location>
    <ligand>
        <name>NADPH</name>
        <dbReference type="ChEBI" id="CHEBI:57783"/>
    </ligand>
</feature>
<evidence type="ECO:0000313" key="22">
    <source>
        <dbReference type="Proteomes" id="UP000076335"/>
    </source>
</evidence>
<evidence type="ECO:0000256" key="6">
    <source>
        <dbReference type="ARBA" id="ARBA00023027"/>
    </source>
</evidence>
<dbReference type="Pfam" id="PF01210">
    <property type="entry name" value="NAD_Gly3P_dh_N"/>
    <property type="match status" value="1"/>
</dbReference>
<evidence type="ECO:0000256" key="16">
    <source>
        <dbReference type="PIRSR" id="PIRSR000114-2"/>
    </source>
</evidence>
<feature type="binding site" evidence="17">
    <location>
        <position position="139"/>
    </location>
    <ligand>
        <name>NAD(+)</name>
        <dbReference type="ChEBI" id="CHEBI:57540"/>
    </ligand>
</feature>
<keyword evidence="8 14" id="KW-0594">Phospholipid biosynthesis</keyword>
<evidence type="ECO:0000259" key="20">
    <source>
        <dbReference type="Pfam" id="PF07479"/>
    </source>
</evidence>
<evidence type="ECO:0000256" key="12">
    <source>
        <dbReference type="ARBA" id="ARBA00069372"/>
    </source>
</evidence>
<dbReference type="EMBL" id="LPVY01000005">
    <property type="protein sequence ID" value="KZB66969.1"/>
    <property type="molecule type" value="Genomic_DNA"/>
</dbReference>
<feature type="binding site" evidence="14">
    <location>
        <position position="51"/>
    </location>
    <ligand>
        <name>NADPH</name>
        <dbReference type="ChEBI" id="CHEBI:57783"/>
    </ligand>
</feature>
<feature type="binding site" evidence="14">
    <location>
        <position position="190"/>
    </location>
    <ligand>
        <name>sn-glycerol 3-phosphate</name>
        <dbReference type="ChEBI" id="CHEBI:57597"/>
    </ligand>
</feature>
<dbReference type="GO" id="GO:0141152">
    <property type="term" value="F:glycerol-3-phosphate dehydrogenase (NAD+) activity"/>
    <property type="evidence" value="ECO:0007669"/>
    <property type="project" value="RHEA"/>
</dbReference>
<dbReference type="Pfam" id="PF07479">
    <property type="entry name" value="NAD_Gly3P_dh_C"/>
    <property type="match status" value="1"/>
</dbReference>
<dbReference type="PROSITE" id="PS00957">
    <property type="entry name" value="NAD_G3PDH"/>
    <property type="match status" value="1"/>
</dbReference>
<feature type="binding site" evidence="17">
    <location>
        <begin position="10"/>
        <end position="15"/>
    </location>
    <ligand>
        <name>NAD(+)</name>
        <dbReference type="ChEBI" id="CHEBI:57540"/>
    </ligand>
</feature>
<dbReference type="GO" id="GO:0008654">
    <property type="term" value="P:phospholipid biosynthetic process"/>
    <property type="evidence" value="ECO:0007669"/>
    <property type="project" value="UniProtKB-KW"/>
</dbReference>
<evidence type="ECO:0000256" key="10">
    <source>
        <dbReference type="ARBA" id="ARBA00052716"/>
    </source>
</evidence>
<dbReference type="GO" id="GO:0046168">
    <property type="term" value="P:glycerol-3-phosphate catabolic process"/>
    <property type="evidence" value="ECO:0007669"/>
    <property type="project" value="InterPro"/>
</dbReference>
<dbReference type="InterPro" id="IPR008927">
    <property type="entry name" value="6-PGluconate_DH-like_C_sf"/>
</dbReference>
<dbReference type="InterPro" id="IPR013328">
    <property type="entry name" value="6PGD_dom2"/>
</dbReference>
<comment type="catalytic activity">
    <reaction evidence="10">
        <text>sn-glycerol 3-phosphate + NADP(+) = dihydroxyacetone phosphate + NADPH + H(+)</text>
        <dbReference type="Rhea" id="RHEA:11096"/>
        <dbReference type="ChEBI" id="CHEBI:15378"/>
        <dbReference type="ChEBI" id="CHEBI:57597"/>
        <dbReference type="ChEBI" id="CHEBI:57642"/>
        <dbReference type="ChEBI" id="CHEBI:57783"/>
        <dbReference type="ChEBI" id="CHEBI:58349"/>
        <dbReference type="EC" id="1.1.1.94"/>
    </reaction>
    <physiologicalReaction direction="right-to-left" evidence="10">
        <dbReference type="Rhea" id="RHEA:11098"/>
    </physiologicalReaction>
</comment>
<protein>
    <recommendedName>
        <fullName evidence="12 14">Glycerol-3-phosphate dehydrogenase [NAD(P)+]</fullName>
        <ecNumber evidence="11 14">1.1.1.94</ecNumber>
    </recommendedName>
    <alternativeName>
        <fullName evidence="14">NAD(P)(+)-dependent glycerol-3-phosphate dehydrogenase</fullName>
    </alternativeName>
    <alternativeName>
        <fullName evidence="13 14">NAD(P)H-dependent dihydroxyacetone-phosphate reductase</fullName>
    </alternativeName>
</protein>
<comment type="pathway">
    <text evidence="14">Membrane lipid metabolism; glycerophospholipid metabolism.</text>
</comment>
<feature type="binding site" evidence="14">
    <location>
        <position position="135"/>
    </location>
    <ligand>
        <name>sn-glycerol 3-phosphate</name>
        <dbReference type="ChEBI" id="CHEBI:57597"/>
    </ligand>
</feature>
<dbReference type="GO" id="GO:0051287">
    <property type="term" value="F:NAD binding"/>
    <property type="evidence" value="ECO:0007669"/>
    <property type="project" value="InterPro"/>
</dbReference>
<name>A0A154L8W2_9PROT</name>
<dbReference type="Gene3D" id="1.10.1040.10">
    <property type="entry name" value="N-(1-d-carboxylethyl)-l-norvaline Dehydrogenase, domain 2"/>
    <property type="match status" value="1"/>
</dbReference>
<feature type="active site" description="Proton acceptor" evidence="14 15">
    <location>
        <position position="190"/>
    </location>
</feature>
<feature type="binding site" evidence="14">
    <location>
        <position position="280"/>
    </location>
    <ligand>
        <name>NADPH</name>
        <dbReference type="ChEBI" id="CHEBI:57783"/>
    </ligand>
</feature>
<dbReference type="Proteomes" id="UP000076335">
    <property type="component" value="Unassembled WGS sequence"/>
</dbReference>
<dbReference type="OrthoDB" id="9812273at2"/>
<dbReference type="NCBIfam" id="NF000942">
    <property type="entry name" value="PRK00094.1-4"/>
    <property type="match status" value="1"/>
</dbReference>
<feature type="binding site" evidence="14">
    <location>
        <position position="107"/>
    </location>
    <ligand>
        <name>NADPH</name>
        <dbReference type="ChEBI" id="CHEBI:57783"/>
    </ligand>
</feature>
<keyword evidence="9 14" id="KW-1208">Phospholipid metabolism</keyword>
<evidence type="ECO:0000256" key="2">
    <source>
        <dbReference type="ARBA" id="ARBA00022516"/>
    </source>
</evidence>
<dbReference type="SUPFAM" id="SSF48179">
    <property type="entry name" value="6-phosphogluconate dehydrogenase C-terminal domain-like"/>
    <property type="match status" value="1"/>
</dbReference>
<comment type="function">
    <text evidence="14">Catalyzes the reduction of the glycolytic intermediate dihydroxyacetone phosphate (DHAP) to sn-glycerol 3-phosphate (G3P), the key precursor for phospholipid synthesis.</text>
</comment>
<evidence type="ECO:0000256" key="9">
    <source>
        <dbReference type="ARBA" id="ARBA00023264"/>
    </source>
</evidence>
<keyword evidence="4 14" id="KW-0521">NADP</keyword>
<dbReference type="Gene3D" id="3.40.50.720">
    <property type="entry name" value="NAD(P)-binding Rossmann-like Domain"/>
    <property type="match status" value="1"/>
</dbReference>
<dbReference type="HAMAP" id="MF_00394">
    <property type="entry name" value="NAD_Glyc3P_dehydrog"/>
    <property type="match status" value="1"/>
</dbReference>
<comment type="caution">
    <text evidence="21">The sequence shown here is derived from an EMBL/GenBank/DDBJ whole genome shotgun (WGS) entry which is preliminary data.</text>
</comment>
<dbReference type="GO" id="GO:0141153">
    <property type="term" value="F:glycerol-3-phosphate dehydrogenase (NADP+) activity"/>
    <property type="evidence" value="ECO:0007669"/>
    <property type="project" value="RHEA"/>
</dbReference>
<feature type="binding site" evidence="14">
    <location>
        <position position="107"/>
    </location>
    <ligand>
        <name>sn-glycerol 3-phosphate</name>
        <dbReference type="ChEBI" id="CHEBI:57597"/>
    </ligand>
</feature>
<evidence type="ECO:0000313" key="21">
    <source>
        <dbReference type="EMBL" id="KZB66969.1"/>
    </source>
</evidence>
<dbReference type="PANTHER" id="PTHR11728">
    <property type="entry name" value="GLYCEROL-3-PHOSPHATE DEHYDROGENASE"/>
    <property type="match status" value="1"/>
</dbReference>
<dbReference type="PIRSF" id="PIRSF000114">
    <property type="entry name" value="Glycerol-3-P_dh"/>
    <property type="match status" value="1"/>
</dbReference>
<dbReference type="PANTHER" id="PTHR11728:SF1">
    <property type="entry name" value="GLYCEROL-3-PHOSPHATE DEHYDROGENASE [NAD(+)] 2, CHLOROPLASTIC"/>
    <property type="match status" value="1"/>
</dbReference>
<comment type="catalytic activity">
    <reaction evidence="14">
        <text>sn-glycerol 3-phosphate + NAD(+) = dihydroxyacetone phosphate + NADH + H(+)</text>
        <dbReference type="Rhea" id="RHEA:11092"/>
        <dbReference type="ChEBI" id="CHEBI:15378"/>
        <dbReference type="ChEBI" id="CHEBI:57540"/>
        <dbReference type="ChEBI" id="CHEBI:57597"/>
        <dbReference type="ChEBI" id="CHEBI:57642"/>
        <dbReference type="ChEBI" id="CHEBI:57945"/>
        <dbReference type="EC" id="1.1.1.94"/>
    </reaction>
</comment>
<dbReference type="GO" id="GO:0046167">
    <property type="term" value="P:glycerol-3-phosphate biosynthetic process"/>
    <property type="evidence" value="ECO:0007669"/>
    <property type="project" value="UniProtKB-UniRule"/>
</dbReference>
<keyword evidence="6 14" id="KW-0520">NAD</keyword>
<dbReference type="GO" id="GO:0005829">
    <property type="term" value="C:cytosol"/>
    <property type="evidence" value="ECO:0007669"/>
    <property type="project" value="TreeGrafter"/>
</dbReference>
<evidence type="ECO:0000256" key="5">
    <source>
        <dbReference type="ARBA" id="ARBA00023002"/>
    </source>
</evidence>
<evidence type="ECO:0000256" key="13">
    <source>
        <dbReference type="ARBA" id="ARBA00080511"/>
    </source>
</evidence>
<evidence type="ECO:0000256" key="3">
    <source>
        <dbReference type="ARBA" id="ARBA00022741"/>
    </source>
</evidence>
<feature type="binding site" evidence="17">
    <location>
        <position position="254"/>
    </location>
    <ligand>
        <name>NAD(+)</name>
        <dbReference type="ChEBI" id="CHEBI:57540"/>
    </ligand>
</feature>
<feature type="binding site" evidence="14">
    <location>
        <position position="254"/>
    </location>
    <ligand>
        <name>NADPH</name>
        <dbReference type="ChEBI" id="CHEBI:57783"/>
    </ligand>
</feature>
<feature type="binding site" evidence="14">
    <location>
        <position position="253"/>
    </location>
    <ligand>
        <name>sn-glycerol 3-phosphate</name>
        <dbReference type="ChEBI" id="CHEBI:57597"/>
    </ligand>
</feature>
<dbReference type="InterPro" id="IPR006109">
    <property type="entry name" value="G3P_DH_NAD-dep_C"/>
</dbReference>
<dbReference type="GO" id="GO:0005975">
    <property type="term" value="P:carbohydrate metabolic process"/>
    <property type="evidence" value="ECO:0007669"/>
    <property type="project" value="InterPro"/>
</dbReference>
<feature type="binding site" evidence="16">
    <location>
        <position position="107"/>
    </location>
    <ligand>
        <name>substrate</name>
    </ligand>
</feature>
<dbReference type="EC" id="1.1.1.94" evidence="11 14"/>
<evidence type="ECO:0000256" key="1">
    <source>
        <dbReference type="ARBA" id="ARBA00011009"/>
    </source>
</evidence>
<dbReference type="UniPathway" id="UPA00940"/>
<comment type="similarity">
    <text evidence="1 14 18">Belongs to the NAD-dependent glycerol-3-phosphate dehydrogenase family.</text>
</comment>
<dbReference type="InterPro" id="IPR006168">
    <property type="entry name" value="G3P_DH_NAD-dep"/>
</dbReference>
<comment type="subcellular location">
    <subcellularLocation>
        <location evidence="14">Cytoplasm</location>
    </subcellularLocation>
</comment>
<feature type="binding site" evidence="14">
    <location>
        <position position="137"/>
    </location>
    <ligand>
        <name>sn-glycerol 3-phosphate</name>
        <dbReference type="ChEBI" id="CHEBI:57597"/>
    </ligand>
</feature>
<feature type="binding site" evidence="16">
    <location>
        <begin position="254"/>
        <end position="255"/>
    </location>
    <ligand>
        <name>substrate</name>
    </ligand>
</feature>
<organism evidence="21 22">
    <name type="scientific">Thalassospira lucentensis</name>
    <dbReference type="NCBI Taxonomy" id="168935"/>
    <lineage>
        <taxon>Bacteria</taxon>
        <taxon>Pseudomonadati</taxon>
        <taxon>Pseudomonadota</taxon>
        <taxon>Alphaproteobacteria</taxon>
        <taxon>Rhodospirillales</taxon>
        <taxon>Thalassospiraceae</taxon>
        <taxon>Thalassospira</taxon>
    </lineage>
</organism>
<evidence type="ECO:0000256" key="17">
    <source>
        <dbReference type="PIRSR" id="PIRSR000114-3"/>
    </source>
</evidence>
<evidence type="ECO:0000256" key="15">
    <source>
        <dbReference type="PIRSR" id="PIRSR000114-1"/>
    </source>
</evidence>
<keyword evidence="7 14" id="KW-0443">Lipid metabolism</keyword>